<proteinExistence type="predicted"/>
<name>A0A6G1FB16_9ORYZ</name>
<dbReference type="EMBL" id="SPHZ02000001">
    <property type="protein sequence ID" value="KAF0934100.1"/>
    <property type="molecule type" value="Genomic_DNA"/>
</dbReference>
<organism evidence="2 3">
    <name type="scientific">Oryza meyeriana var. granulata</name>
    <dbReference type="NCBI Taxonomy" id="110450"/>
    <lineage>
        <taxon>Eukaryota</taxon>
        <taxon>Viridiplantae</taxon>
        <taxon>Streptophyta</taxon>
        <taxon>Embryophyta</taxon>
        <taxon>Tracheophyta</taxon>
        <taxon>Spermatophyta</taxon>
        <taxon>Magnoliopsida</taxon>
        <taxon>Liliopsida</taxon>
        <taxon>Poales</taxon>
        <taxon>Poaceae</taxon>
        <taxon>BOP clade</taxon>
        <taxon>Oryzoideae</taxon>
        <taxon>Oryzeae</taxon>
        <taxon>Oryzinae</taxon>
        <taxon>Oryza</taxon>
        <taxon>Oryza meyeriana</taxon>
    </lineage>
</organism>
<evidence type="ECO:0000313" key="2">
    <source>
        <dbReference type="EMBL" id="KAF0934100.1"/>
    </source>
</evidence>
<sequence>MGQVAGGGGKRQRHPISFATSQFDLSMSNLTATSESQAALALSSAPGSTPNSIEEQEPTAMDSEGSFMCQPRIPNL</sequence>
<feature type="region of interest" description="Disordered" evidence="1">
    <location>
        <begin position="38"/>
        <end position="76"/>
    </location>
</feature>
<protein>
    <submittedName>
        <fullName evidence="2">Uncharacterized protein</fullName>
    </submittedName>
</protein>
<reference evidence="2 3" key="1">
    <citation type="submission" date="2019-11" db="EMBL/GenBank/DDBJ databases">
        <title>Whole genome sequence of Oryza granulata.</title>
        <authorList>
            <person name="Li W."/>
        </authorList>
    </citation>
    <scope>NUCLEOTIDE SEQUENCE [LARGE SCALE GENOMIC DNA]</scope>
    <source>
        <strain evidence="3">cv. Menghai</strain>
        <tissue evidence="2">Leaf</tissue>
    </source>
</reference>
<dbReference type="Proteomes" id="UP000479710">
    <property type="component" value="Unassembled WGS sequence"/>
</dbReference>
<gene>
    <name evidence="2" type="ORF">E2562_022772</name>
</gene>
<evidence type="ECO:0000313" key="3">
    <source>
        <dbReference type="Proteomes" id="UP000479710"/>
    </source>
</evidence>
<evidence type="ECO:0000256" key="1">
    <source>
        <dbReference type="SAM" id="MobiDB-lite"/>
    </source>
</evidence>
<keyword evidence="3" id="KW-1185">Reference proteome</keyword>
<feature type="compositionally biased region" description="Low complexity" evidence="1">
    <location>
        <begin position="38"/>
        <end position="49"/>
    </location>
</feature>
<comment type="caution">
    <text evidence="2">The sequence shown here is derived from an EMBL/GenBank/DDBJ whole genome shotgun (WGS) entry which is preliminary data.</text>
</comment>
<accession>A0A6G1FB16</accession>
<dbReference type="AlphaFoldDB" id="A0A6G1FB16"/>